<keyword evidence="2" id="KW-1185">Reference proteome</keyword>
<dbReference type="EMBL" id="JAEUBG010000672">
    <property type="protein sequence ID" value="KAH3687684.1"/>
    <property type="molecule type" value="Genomic_DNA"/>
</dbReference>
<accession>A0A9P8QE57</accession>
<proteinExistence type="predicted"/>
<comment type="caution">
    <text evidence="1">The sequence shown here is derived from an EMBL/GenBank/DDBJ whole genome shotgun (WGS) entry which is preliminary data.</text>
</comment>
<dbReference type="Proteomes" id="UP000774326">
    <property type="component" value="Unassembled WGS sequence"/>
</dbReference>
<reference evidence="1" key="2">
    <citation type="submission" date="2021-01" db="EMBL/GenBank/DDBJ databases">
        <authorList>
            <person name="Schikora-Tamarit M.A."/>
        </authorList>
    </citation>
    <scope>NUCLEOTIDE SEQUENCE</scope>
    <source>
        <strain evidence="1">CBS2887</strain>
    </source>
</reference>
<gene>
    <name evidence="1" type="ORF">WICPIJ_001337</name>
</gene>
<sequence>MWIREPVDPASIMMTYSGVLVHSPEAATVLPLEELLNPELFSSSPSMTLLESELTPSYGLLVSLIASNPPLLADPPEVALSATAFGASLIGVSLSTFFGWLTCSLSFEGCFSLISESSAYCGELPMTSLLSESNPVFCLLEDEPVCCF</sequence>
<reference evidence="1" key="1">
    <citation type="journal article" date="2021" name="Open Biol.">
        <title>Shared evolutionary footprints suggest mitochondrial oxidative damage underlies multiple complex I losses in fungi.</title>
        <authorList>
            <person name="Schikora-Tamarit M.A."/>
            <person name="Marcet-Houben M."/>
            <person name="Nosek J."/>
            <person name="Gabaldon T."/>
        </authorList>
    </citation>
    <scope>NUCLEOTIDE SEQUENCE</scope>
    <source>
        <strain evidence="1">CBS2887</strain>
    </source>
</reference>
<protein>
    <submittedName>
        <fullName evidence="1">Uncharacterized protein</fullName>
    </submittedName>
</protein>
<dbReference type="AlphaFoldDB" id="A0A9P8QE57"/>
<organism evidence="1 2">
    <name type="scientific">Wickerhamomyces pijperi</name>
    <name type="common">Yeast</name>
    <name type="synonym">Pichia pijperi</name>
    <dbReference type="NCBI Taxonomy" id="599730"/>
    <lineage>
        <taxon>Eukaryota</taxon>
        <taxon>Fungi</taxon>
        <taxon>Dikarya</taxon>
        <taxon>Ascomycota</taxon>
        <taxon>Saccharomycotina</taxon>
        <taxon>Saccharomycetes</taxon>
        <taxon>Phaffomycetales</taxon>
        <taxon>Wickerhamomycetaceae</taxon>
        <taxon>Wickerhamomyces</taxon>
    </lineage>
</organism>
<name>A0A9P8QE57_WICPI</name>
<evidence type="ECO:0000313" key="1">
    <source>
        <dbReference type="EMBL" id="KAH3687684.1"/>
    </source>
</evidence>
<evidence type="ECO:0000313" key="2">
    <source>
        <dbReference type="Proteomes" id="UP000774326"/>
    </source>
</evidence>